<dbReference type="SUPFAM" id="SSF82171">
    <property type="entry name" value="DPP6 N-terminal domain-like"/>
    <property type="match status" value="1"/>
</dbReference>
<dbReference type="Gene3D" id="2.140.10.30">
    <property type="entry name" value="Dipeptidylpeptidase IV, N-terminal domain"/>
    <property type="match status" value="1"/>
</dbReference>
<feature type="domain" description="Peptidase S9 prolyl oligopeptidase catalytic" evidence="4">
    <location>
        <begin position="530"/>
        <end position="726"/>
    </location>
</feature>
<keyword evidence="1" id="KW-0645">Protease</keyword>
<dbReference type="PANTHER" id="PTHR11731">
    <property type="entry name" value="PROTEASE FAMILY S9B,C DIPEPTIDYL-PEPTIDASE IV-RELATED"/>
    <property type="match status" value="1"/>
</dbReference>
<name>A0ABU2YJY5_9FLAO</name>
<evidence type="ECO:0000313" key="7">
    <source>
        <dbReference type="Proteomes" id="UP001259492"/>
    </source>
</evidence>
<comment type="caution">
    <text evidence="6">The sequence shown here is derived from an EMBL/GenBank/DDBJ whole genome shotgun (WGS) entry which is preliminary data.</text>
</comment>
<accession>A0ABU2YJY5</accession>
<dbReference type="Gene3D" id="3.40.50.1820">
    <property type="entry name" value="alpha/beta hydrolase"/>
    <property type="match status" value="1"/>
</dbReference>
<dbReference type="PROSITE" id="PS00708">
    <property type="entry name" value="PRO_ENDOPEP_SER"/>
    <property type="match status" value="1"/>
</dbReference>
<evidence type="ECO:0000256" key="2">
    <source>
        <dbReference type="ARBA" id="ARBA00022801"/>
    </source>
</evidence>
<keyword evidence="3" id="KW-0732">Signal</keyword>
<protein>
    <submittedName>
        <fullName evidence="6">S9 family peptidase</fullName>
    </submittedName>
</protein>
<dbReference type="Pfam" id="PF00930">
    <property type="entry name" value="DPPIV_N"/>
    <property type="match status" value="1"/>
</dbReference>
<dbReference type="InterPro" id="IPR002471">
    <property type="entry name" value="Pept_S9_AS"/>
</dbReference>
<feature type="signal peptide" evidence="3">
    <location>
        <begin position="1"/>
        <end position="20"/>
    </location>
</feature>
<dbReference type="Proteomes" id="UP001259492">
    <property type="component" value="Unassembled WGS sequence"/>
</dbReference>
<proteinExistence type="predicted"/>
<dbReference type="RefSeq" id="WP_311427252.1">
    <property type="nucleotide sequence ID" value="NZ_JAVRIA010000003.1"/>
</dbReference>
<feature type="domain" description="Dipeptidylpeptidase IV N-terminal" evidence="5">
    <location>
        <begin position="99"/>
        <end position="440"/>
    </location>
</feature>
<evidence type="ECO:0000259" key="4">
    <source>
        <dbReference type="Pfam" id="PF00326"/>
    </source>
</evidence>
<sequence>MKIIKFFAFIAFLSAISIHAQTKEISLEDIWSGTFRTQGMQSLHSMKNGKQYSVLNFDRANRTSSIDIYNYKTLEKEKTLVNSADLSEIQYFIDYTFNNDESKVILTIEEVPVFRRSRLGIYYVLDTNNSDLIKISDNKIQEPTLSPDGTKVAYGYLNNLYVKDLTSGKVLQITTDGETNKVINGITDWVYEEEFSFVRAFDWNADSNKIAFIRFDETNVPEFSMDVYGSELYQTQQVFKYPKAGEANSLVSLHIHDLKNNSTSEVKVDKSYSDFYIPRIEWTNEANILSAQYMNRHQNELDLWMINASNMTSKLAIAEKDDAYIDVTFDLTFLEDHSFIWTSEKNGFNHIYHYDKSGELINQVTDGNWEVTNYYGYDANNKRIYYQSVENGSINRDVYSIGLNGKKKTRLSKTDGTNSASFSADFTYYINTHSSATSPPEYTLNSSKNGNVIKSIVDNDKVSKKLLDYKTSRKEFSTISVNGNDLNMWMIKPADFDANKEYPLFMYQYSGPGSQQVSNRWNGVNDYWYQHLAQQGYIVVCIDGRGTGLKGAAFKKVTQNELGKYEVEDQIEAAKQLGKRSYIDEDRIGIWGWSYGGFMSSNALFKGNDVFSMAIAVAPVTSWRFYDTIYTERYMTTPQENPSGYDENSPINHVDKLKGDFLLIHGTGDDNVHLQNTMRMVEALIQADKQFEWMIYPDKNHGIYGGNTRLHLYKKMTNFIHKTLGDKREMKEEEKQETSKIKG</sequence>
<dbReference type="Pfam" id="PF00326">
    <property type="entry name" value="Peptidase_S9"/>
    <property type="match status" value="1"/>
</dbReference>
<dbReference type="InterPro" id="IPR050278">
    <property type="entry name" value="Serine_Prot_S9B/DPPIV"/>
</dbReference>
<keyword evidence="7" id="KW-1185">Reference proteome</keyword>
<dbReference type="InterPro" id="IPR002469">
    <property type="entry name" value="Peptidase_S9B_N"/>
</dbReference>
<evidence type="ECO:0000259" key="5">
    <source>
        <dbReference type="Pfam" id="PF00930"/>
    </source>
</evidence>
<gene>
    <name evidence="6" type="ORF">RM697_07515</name>
</gene>
<dbReference type="PANTHER" id="PTHR11731:SF193">
    <property type="entry name" value="DIPEPTIDYL PEPTIDASE 9"/>
    <property type="match status" value="1"/>
</dbReference>
<dbReference type="InterPro" id="IPR001375">
    <property type="entry name" value="Peptidase_S9_cat"/>
</dbReference>
<feature type="chain" id="PRO_5046235888" evidence="3">
    <location>
        <begin position="21"/>
        <end position="743"/>
    </location>
</feature>
<keyword evidence="2" id="KW-0378">Hydrolase</keyword>
<organism evidence="6 7">
    <name type="scientific">Microcosmobacter mediterraneus</name>
    <dbReference type="NCBI Taxonomy" id="3075607"/>
    <lineage>
        <taxon>Bacteria</taxon>
        <taxon>Pseudomonadati</taxon>
        <taxon>Bacteroidota</taxon>
        <taxon>Flavobacteriia</taxon>
        <taxon>Flavobacteriales</taxon>
        <taxon>Flavobacteriaceae</taxon>
        <taxon>Microcosmobacter</taxon>
    </lineage>
</organism>
<dbReference type="EMBL" id="JAVRIA010000003">
    <property type="protein sequence ID" value="MDT0558488.1"/>
    <property type="molecule type" value="Genomic_DNA"/>
</dbReference>
<dbReference type="InterPro" id="IPR029058">
    <property type="entry name" value="AB_hydrolase_fold"/>
</dbReference>
<evidence type="ECO:0000256" key="1">
    <source>
        <dbReference type="ARBA" id="ARBA00022670"/>
    </source>
</evidence>
<evidence type="ECO:0000256" key="3">
    <source>
        <dbReference type="SAM" id="SignalP"/>
    </source>
</evidence>
<dbReference type="SUPFAM" id="SSF53474">
    <property type="entry name" value="alpha/beta-Hydrolases"/>
    <property type="match status" value="1"/>
</dbReference>
<evidence type="ECO:0000313" key="6">
    <source>
        <dbReference type="EMBL" id="MDT0558488.1"/>
    </source>
</evidence>
<reference evidence="6 7" key="1">
    <citation type="submission" date="2023-09" db="EMBL/GenBank/DDBJ databases">
        <authorList>
            <person name="Rey-Velasco X."/>
        </authorList>
    </citation>
    <scope>NUCLEOTIDE SEQUENCE [LARGE SCALE GENOMIC DNA]</scope>
    <source>
        <strain evidence="6 7">W332</strain>
    </source>
</reference>